<dbReference type="Gene3D" id="3.40.50.1820">
    <property type="entry name" value="alpha/beta hydrolase"/>
    <property type="match status" value="1"/>
</dbReference>
<dbReference type="InterPro" id="IPR000801">
    <property type="entry name" value="Esterase-like"/>
</dbReference>
<keyword evidence="2" id="KW-1185">Reference proteome</keyword>
<sequence length="281" mass="29894">MGKTVHLDVLRPADTSRPRPTLYLFNGTNAGLDVKAWKTQVPEVFDFLGSKDINVVVPVGGLASYYTDWRAPDPVLGVNKWKTFFTEELPPLIDAALNTNGVNAIAAVSMSATPALNLAIAKPGLFRAAATYSGCVQTSDPVGQSFARIVVASEGGDATNMYGPPGDPLWAENDPYLHAEQLRGLELFISSGNGLPGQYDVVDGRFAEDPGVAGFVVDEVYNGTIEAATGYCTRNLAARLAELGIPATVDLPPNGTHSWGVFRDELYKSWPVLAKGLGLPA</sequence>
<dbReference type="Pfam" id="PF00756">
    <property type="entry name" value="Esterase"/>
    <property type="match status" value="1"/>
</dbReference>
<organism evidence="1 2">
    <name type="scientific">Nocardia terrae</name>
    <dbReference type="NCBI Taxonomy" id="2675851"/>
    <lineage>
        <taxon>Bacteria</taxon>
        <taxon>Bacillati</taxon>
        <taxon>Actinomycetota</taxon>
        <taxon>Actinomycetes</taxon>
        <taxon>Mycobacteriales</taxon>
        <taxon>Nocardiaceae</taxon>
        <taxon>Nocardia</taxon>
    </lineage>
</organism>
<dbReference type="EMBL" id="WRPP01000015">
    <property type="protein sequence ID" value="MVU83774.1"/>
    <property type="molecule type" value="Genomic_DNA"/>
</dbReference>
<comment type="caution">
    <text evidence="1">The sequence shown here is derived from an EMBL/GenBank/DDBJ whole genome shotgun (WGS) entry which is preliminary data.</text>
</comment>
<evidence type="ECO:0000313" key="2">
    <source>
        <dbReference type="Proteomes" id="UP000466794"/>
    </source>
</evidence>
<dbReference type="SUPFAM" id="SSF53474">
    <property type="entry name" value="alpha/beta-Hydrolases"/>
    <property type="match status" value="1"/>
</dbReference>
<name>A0A7K1VAU9_9NOCA</name>
<gene>
    <name evidence="1" type="ORF">GPX89_41880</name>
</gene>
<dbReference type="AlphaFoldDB" id="A0A7K1VAU9"/>
<dbReference type="InterPro" id="IPR029058">
    <property type="entry name" value="AB_hydrolase_fold"/>
</dbReference>
<protein>
    <submittedName>
        <fullName evidence="1">Esterase family protein</fullName>
    </submittedName>
</protein>
<proteinExistence type="predicted"/>
<evidence type="ECO:0000313" key="1">
    <source>
        <dbReference type="EMBL" id="MVU83774.1"/>
    </source>
</evidence>
<dbReference type="Proteomes" id="UP000466794">
    <property type="component" value="Unassembled WGS sequence"/>
</dbReference>
<accession>A0A7K1VAU9</accession>
<reference evidence="1 2" key="1">
    <citation type="submission" date="2019-12" db="EMBL/GenBank/DDBJ databases">
        <title>Nocardia sp. nov. ET3-3 isolated from soil.</title>
        <authorList>
            <person name="Kanchanasin P."/>
            <person name="Tanasupawat S."/>
            <person name="Yuki M."/>
            <person name="Kudo T."/>
        </authorList>
    </citation>
    <scope>NUCLEOTIDE SEQUENCE [LARGE SCALE GENOMIC DNA]</scope>
    <source>
        <strain evidence="1 2">ET3-3</strain>
    </source>
</reference>